<evidence type="ECO:0000313" key="2">
    <source>
        <dbReference type="Proteomes" id="UP000011572"/>
    </source>
</evidence>
<dbReference type="PATRIC" id="fig|1227486.3.peg.3209"/>
<reference evidence="1 2" key="1">
    <citation type="journal article" date="2014" name="PLoS Genet.">
        <title>Phylogenetically driven sequencing of extremely halophilic archaea reveals strategies for static and dynamic osmo-response.</title>
        <authorList>
            <person name="Becker E.A."/>
            <person name="Seitzer P.M."/>
            <person name="Tritt A."/>
            <person name="Larsen D."/>
            <person name="Krusor M."/>
            <person name="Yao A.I."/>
            <person name="Wu D."/>
            <person name="Madern D."/>
            <person name="Eisen J.A."/>
            <person name="Darling A.E."/>
            <person name="Facciotti M.T."/>
        </authorList>
    </citation>
    <scope>NUCLEOTIDE SEQUENCE [LARGE SCALE GENOMIC DNA]</scope>
    <source>
        <strain evidence="1 2">JCM 10247</strain>
    </source>
</reference>
<proteinExistence type="predicted"/>
<dbReference type="Proteomes" id="UP000011572">
    <property type="component" value="Unassembled WGS sequence"/>
</dbReference>
<dbReference type="EMBL" id="AOIW01000079">
    <property type="protein sequence ID" value="ELZ27825.1"/>
    <property type="molecule type" value="Genomic_DNA"/>
</dbReference>
<comment type="caution">
    <text evidence="1">The sequence shown here is derived from an EMBL/GenBank/DDBJ whole genome shotgun (WGS) entry which is preliminary data.</text>
</comment>
<gene>
    <name evidence="1" type="ORF">C473_16494</name>
</gene>
<sequence length="104" mass="11327">MSDSPSEFAPKQVTDADLHEITVLDDQNLLGRLEAAGEESLKMGEIVSPILLADLTETFQEEFGDTDARLSFVEAEESGMVLVCLRPWDGDGSEAVVMPAKVDR</sequence>
<dbReference type="RefSeq" id="WP_007346302.1">
    <property type="nucleotide sequence ID" value="NZ_AOIW01000079.1"/>
</dbReference>
<accession>M0CX80</accession>
<organism evidence="1 2">
    <name type="scientific">Halorubrum distributum JCM 10247</name>
    <dbReference type="NCBI Taxonomy" id="1227486"/>
    <lineage>
        <taxon>Archaea</taxon>
        <taxon>Methanobacteriati</taxon>
        <taxon>Methanobacteriota</taxon>
        <taxon>Stenosarchaea group</taxon>
        <taxon>Halobacteria</taxon>
        <taxon>Halobacteriales</taxon>
        <taxon>Haloferacaceae</taxon>
        <taxon>Halorubrum</taxon>
        <taxon>Halorubrum distributum group</taxon>
    </lineage>
</organism>
<evidence type="ECO:0000313" key="1">
    <source>
        <dbReference type="EMBL" id="ELZ27825.1"/>
    </source>
</evidence>
<dbReference type="AlphaFoldDB" id="M0CX80"/>
<protein>
    <submittedName>
        <fullName evidence="1">Uncharacterized protein</fullName>
    </submittedName>
</protein>
<name>M0CX80_9EURY</name>